<comment type="caution">
    <text evidence="1">The sequence shown here is derived from an EMBL/GenBank/DDBJ whole genome shotgun (WGS) entry which is preliminary data.</text>
</comment>
<accession>A0A816A342</accession>
<name>A0A816A342_9BILA</name>
<reference evidence="1" key="1">
    <citation type="submission" date="2021-02" db="EMBL/GenBank/DDBJ databases">
        <authorList>
            <person name="Nowell W R."/>
        </authorList>
    </citation>
    <scope>NUCLEOTIDE SEQUENCE</scope>
</reference>
<evidence type="ECO:0000313" key="1">
    <source>
        <dbReference type="EMBL" id="CAF1592081.1"/>
    </source>
</evidence>
<organism evidence="1 3">
    <name type="scientific">Didymodactylos carnosus</name>
    <dbReference type="NCBI Taxonomy" id="1234261"/>
    <lineage>
        <taxon>Eukaryota</taxon>
        <taxon>Metazoa</taxon>
        <taxon>Spiralia</taxon>
        <taxon>Gnathifera</taxon>
        <taxon>Rotifera</taxon>
        <taxon>Eurotatoria</taxon>
        <taxon>Bdelloidea</taxon>
        <taxon>Philodinida</taxon>
        <taxon>Philodinidae</taxon>
        <taxon>Didymodactylos</taxon>
    </lineage>
</organism>
<proteinExistence type="predicted"/>
<keyword evidence="3" id="KW-1185">Reference proteome</keyword>
<dbReference type="Proteomes" id="UP000663829">
    <property type="component" value="Unassembled WGS sequence"/>
</dbReference>
<dbReference type="Proteomes" id="UP000681722">
    <property type="component" value="Unassembled WGS sequence"/>
</dbReference>
<protein>
    <submittedName>
        <fullName evidence="1">Uncharacterized protein</fullName>
    </submittedName>
</protein>
<evidence type="ECO:0000313" key="2">
    <source>
        <dbReference type="EMBL" id="CAF4464821.1"/>
    </source>
</evidence>
<dbReference type="EMBL" id="CAJOBC010100070">
    <property type="protein sequence ID" value="CAF4464821.1"/>
    <property type="molecule type" value="Genomic_DNA"/>
</dbReference>
<gene>
    <name evidence="1" type="ORF">GPM918_LOCUS41839</name>
    <name evidence="2" type="ORF">SRO942_LOCUS42958</name>
</gene>
<feature type="non-terminal residue" evidence="1">
    <location>
        <position position="1"/>
    </location>
</feature>
<dbReference type="OrthoDB" id="10587400at2759"/>
<dbReference type="EMBL" id="CAJNOQ010033883">
    <property type="protein sequence ID" value="CAF1592081.1"/>
    <property type="molecule type" value="Genomic_DNA"/>
</dbReference>
<sequence>RSCLYDVDGVNQIDSLIEKGLKKLCKSINNETDRDEIISMINSEYSNKGCLFVVSIIENGIENQYKSVYQHKISNKNKCLVLFKEENLYLALKHDDTIKLNENKKLNLSLNLYLMVSAVAKRKEFFEKRCEKRINSEK</sequence>
<dbReference type="AlphaFoldDB" id="A0A816A342"/>
<evidence type="ECO:0000313" key="3">
    <source>
        <dbReference type="Proteomes" id="UP000663829"/>
    </source>
</evidence>